<dbReference type="Pfam" id="PF13487">
    <property type="entry name" value="HD_5"/>
    <property type="match status" value="1"/>
</dbReference>
<protein>
    <submittedName>
        <fullName evidence="2">HD domain-containing protein</fullName>
    </submittedName>
</protein>
<dbReference type="PANTHER" id="PTHR43155:SF2">
    <property type="entry name" value="CYCLIC DI-GMP PHOSPHODIESTERASE PA4108"/>
    <property type="match status" value="1"/>
</dbReference>
<name>A0A501X364_9GAMM</name>
<dbReference type="RefSeq" id="WP_140587088.1">
    <property type="nucleotide sequence ID" value="NZ_VFRR01000003.1"/>
</dbReference>
<dbReference type="PROSITE" id="PS51832">
    <property type="entry name" value="HD_GYP"/>
    <property type="match status" value="1"/>
</dbReference>
<dbReference type="AlphaFoldDB" id="A0A501X364"/>
<dbReference type="Gene3D" id="1.10.3210.10">
    <property type="entry name" value="Hypothetical protein af1432"/>
    <property type="match status" value="1"/>
</dbReference>
<evidence type="ECO:0000259" key="1">
    <source>
        <dbReference type="PROSITE" id="PS51832"/>
    </source>
</evidence>
<evidence type="ECO:0000313" key="3">
    <source>
        <dbReference type="Proteomes" id="UP000315901"/>
    </source>
</evidence>
<gene>
    <name evidence="2" type="ORF">FJM67_02360</name>
</gene>
<dbReference type="EMBL" id="VFRR01000003">
    <property type="protein sequence ID" value="TPE54919.1"/>
    <property type="molecule type" value="Genomic_DNA"/>
</dbReference>
<reference evidence="2 3" key="1">
    <citation type="submission" date="2019-06" db="EMBL/GenBank/DDBJ databases">
        <title>A novel bacterium of genus Marinomonas, isolated from coastal sand.</title>
        <authorList>
            <person name="Huang H."/>
            <person name="Mo K."/>
            <person name="Hu Y."/>
        </authorList>
    </citation>
    <scope>NUCLEOTIDE SEQUENCE [LARGE SCALE GENOMIC DNA]</scope>
    <source>
        <strain evidence="2 3">HB171799</strain>
    </source>
</reference>
<dbReference type="InterPro" id="IPR037522">
    <property type="entry name" value="HD_GYP_dom"/>
</dbReference>
<organism evidence="2 3">
    <name type="scientific">Maribrevibacterium harenarium</name>
    <dbReference type="NCBI Taxonomy" id="2589817"/>
    <lineage>
        <taxon>Bacteria</taxon>
        <taxon>Pseudomonadati</taxon>
        <taxon>Pseudomonadota</taxon>
        <taxon>Gammaproteobacteria</taxon>
        <taxon>Oceanospirillales</taxon>
        <taxon>Oceanospirillaceae</taxon>
        <taxon>Maribrevibacterium</taxon>
    </lineage>
</organism>
<keyword evidence="3" id="KW-1185">Reference proteome</keyword>
<feature type="domain" description="HD-GYP" evidence="1">
    <location>
        <begin position="251"/>
        <end position="447"/>
    </location>
</feature>
<dbReference type="PANTHER" id="PTHR43155">
    <property type="entry name" value="CYCLIC DI-GMP PHOSPHODIESTERASE PA4108-RELATED"/>
    <property type="match status" value="1"/>
</dbReference>
<comment type="caution">
    <text evidence="2">The sequence shown here is derived from an EMBL/GenBank/DDBJ whole genome shotgun (WGS) entry which is preliminary data.</text>
</comment>
<proteinExistence type="predicted"/>
<dbReference type="OrthoDB" id="9816273at2"/>
<accession>A0A501X364</accession>
<evidence type="ECO:0000313" key="2">
    <source>
        <dbReference type="EMBL" id="TPE54919.1"/>
    </source>
</evidence>
<dbReference type="GO" id="GO:0008081">
    <property type="term" value="F:phosphoric diester hydrolase activity"/>
    <property type="evidence" value="ECO:0007669"/>
    <property type="project" value="UniProtKB-ARBA"/>
</dbReference>
<sequence length="512" mass="57631">MAKFDVLCCFGVDISFAYFDLAQILDVLGCRKTILQSERVKGLIKKHGTKHHIVGIYMRQTALLHLKPALESKFQPYDSYFDEGALHGSTKERLYDAEERFLQLCLSIATGKSVKSLRRLNKGFNSRDLRDMYGNGRSLYNYFRRILNDSTRDYILDYKSGRLDEEGRPLKRSDEVLEKVSAPEPRVLRPAVIKQERGLEIENTPFSEEVETALKLYQDGGALLQQVVDQVKRGEQVDISDMSRYCDKLIASHSRNSNALLAIRHIKEPELYMTQHAIGAAVLACHLAKALQLADSYIQAITLGALLFDMGRFKLPLPLINKTGKLSDSEFSLIRKHVQFGEQMLQYFSNVPSVVYKMLWDHHEKVDGTGYPNGKVDEEISVYGKIGAIVDAYDSMTSEQIHKTSMGPIAARAQIKKEAGLAFDRQLAALFLKSIGQIPVGSCVQLSNGRIGFVLTLNKDMQPSTVRQVYSLSSKTFITDTDIQLDKSPDISLVRSLKPESVGLQFINHIAR</sequence>
<dbReference type="CDD" id="cd00077">
    <property type="entry name" value="HDc"/>
    <property type="match status" value="1"/>
</dbReference>
<dbReference type="InterPro" id="IPR003607">
    <property type="entry name" value="HD/PDEase_dom"/>
</dbReference>
<dbReference type="Proteomes" id="UP000315901">
    <property type="component" value="Unassembled WGS sequence"/>
</dbReference>
<dbReference type="SUPFAM" id="SSF109604">
    <property type="entry name" value="HD-domain/PDEase-like"/>
    <property type="match status" value="1"/>
</dbReference>